<keyword evidence="4" id="KW-1185">Reference proteome</keyword>
<dbReference type="SUPFAM" id="SSF53254">
    <property type="entry name" value="Phosphoglycerate mutase-like"/>
    <property type="match status" value="1"/>
</dbReference>
<reference evidence="4" key="1">
    <citation type="submission" date="2015-07" db="EMBL/GenBank/DDBJ databases">
        <title>Fjat-14205 dsm 2895.</title>
        <authorList>
            <person name="Liu B."/>
            <person name="Wang J."/>
            <person name="Zhu Y."/>
            <person name="Liu G."/>
            <person name="Chen Q."/>
            <person name="Chen Z."/>
            <person name="Lan J."/>
            <person name="Che J."/>
            <person name="Ge C."/>
            <person name="Shi H."/>
            <person name="Pan Z."/>
            <person name="Liu X."/>
        </authorList>
    </citation>
    <scope>NUCLEOTIDE SEQUENCE [LARGE SCALE GENOMIC DNA]</scope>
    <source>
        <strain evidence="4">DSM 25560</strain>
    </source>
</reference>
<evidence type="ECO:0000313" key="3">
    <source>
        <dbReference type="EMBL" id="KOS68616.1"/>
    </source>
</evidence>
<dbReference type="PANTHER" id="PTHR48100:SF1">
    <property type="entry name" value="HISTIDINE PHOSPHATASE FAMILY PROTEIN-RELATED"/>
    <property type="match status" value="1"/>
</dbReference>
<dbReference type="RefSeq" id="WP_053583454.1">
    <property type="nucleotide sequence ID" value="NZ_LGRV01000003.1"/>
</dbReference>
<dbReference type="Pfam" id="PF00300">
    <property type="entry name" value="His_Phos_1"/>
    <property type="match status" value="1"/>
</dbReference>
<gene>
    <name evidence="3" type="ORF">AEA09_08695</name>
</gene>
<dbReference type="Proteomes" id="UP000050668">
    <property type="component" value="Unassembled WGS sequence"/>
</dbReference>
<evidence type="ECO:0000256" key="1">
    <source>
        <dbReference type="ARBA" id="ARBA00023152"/>
    </source>
</evidence>
<protein>
    <submittedName>
        <fullName evidence="3">Phosphoglycerate mutase</fullName>
    </submittedName>
</protein>
<dbReference type="SMART" id="SM00855">
    <property type="entry name" value="PGAM"/>
    <property type="match status" value="1"/>
</dbReference>
<dbReference type="Gene3D" id="3.40.50.1240">
    <property type="entry name" value="Phosphoglycerate mutase-like"/>
    <property type="match status" value="1"/>
</dbReference>
<organism evidence="3 4">
    <name type="scientific">Lysinibacillus contaminans</name>
    <dbReference type="NCBI Taxonomy" id="1293441"/>
    <lineage>
        <taxon>Bacteria</taxon>
        <taxon>Bacillati</taxon>
        <taxon>Bacillota</taxon>
        <taxon>Bacilli</taxon>
        <taxon>Bacillales</taxon>
        <taxon>Bacillaceae</taxon>
        <taxon>Lysinibacillus</taxon>
    </lineage>
</organism>
<name>A0ABR5K159_9BACI</name>
<evidence type="ECO:0000256" key="2">
    <source>
        <dbReference type="ARBA" id="ARBA00023235"/>
    </source>
</evidence>
<evidence type="ECO:0000313" key="4">
    <source>
        <dbReference type="Proteomes" id="UP000050668"/>
    </source>
</evidence>
<dbReference type="PROSITE" id="PS00175">
    <property type="entry name" value="PG_MUTASE"/>
    <property type="match status" value="1"/>
</dbReference>
<dbReference type="EMBL" id="LGRV01000003">
    <property type="protein sequence ID" value="KOS68616.1"/>
    <property type="molecule type" value="Genomic_DNA"/>
</dbReference>
<comment type="caution">
    <text evidence="3">The sequence shown here is derived from an EMBL/GenBank/DDBJ whole genome shotgun (WGS) entry which is preliminary data.</text>
</comment>
<keyword evidence="1" id="KW-0324">Glycolysis</keyword>
<keyword evidence="2" id="KW-0413">Isomerase</keyword>
<dbReference type="InterPro" id="IPR001345">
    <property type="entry name" value="PG/BPGM_mutase_AS"/>
</dbReference>
<accession>A0ABR5K159</accession>
<proteinExistence type="predicted"/>
<dbReference type="InterPro" id="IPR013078">
    <property type="entry name" value="His_Pase_superF_clade-1"/>
</dbReference>
<dbReference type="InterPro" id="IPR050275">
    <property type="entry name" value="PGM_Phosphatase"/>
</dbReference>
<dbReference type="CDD" id="cd07067">
    <property type="entry name" value="HP_PGM_like"/>
    <property type="match status" value="1"/>
</dbReference>
<sequence length="202" mass="23043">MTMFYLVRHGETVWNKEHRLQGWLDSPLSSDGILRAKKLGEQLKNVPFAAAYCSSSERTKETLHYLVHDKNIPIFYEDDLREINLGNWQGMTIDEIREFDRFAYEVYTDYPAQFIATHTESFGAVTERAMYALKSIAKQYPDDTILIVSHGVTIKCIVNAILGRGIGQIWALPTIEDTSVTIVDAVNDQWEVKEIGSTSHLQ</sequence>
<dbReference type="PANTHER" id="PTHR48100">
    <property type="entry name" value="BROAD-SPECIFICITY PHOSPHATASE YOR283W-RELATED"/>
    <property type="match status" value="1"/>
</dbReference>
<dbReference type="InterPro" id="IPR029033">
    <property type="entry name" value="His_PPase_superfam"/>
</dbReference>